<accession>A0AAV7WGA3</accession>
<sequence>MLYSGVRNARTLGASSDRCQWVHLPQLQLGGAALPQPARPVTCSRRVCGFKALSPLQPGQSVRSRAAAEGGAAAGPGAWTRLGINRSSLGTGSVVGLGEAGGAAGTGAEHGEYTASAHTRPGAERTGVHTGPQRML</sequence>
<feature type="region of interest" description="Disordered" evidence="1">
    <location>
        <begin position="97"/>
        <end position="136"/>
    </location>
</feature>
<keyword evidence="3" id="KW-1185">Reference proteome</keyword>
<dbReference type="AlphaFoldDB" id="A0AAV7WGA3"/>
<gene>
    <name evidence="2" type="ORF">NDU88_006666</name>
</gene>
<evidence type="ECO:0000256" key="1">
    <source>
        <dbReference type="SAM" id="MobiDB-lite"/>
    </source>
</evidence>
<comment type="caution">
    <text evidence="2">The sequence shown here is derived from an EMBL/GenBank/DDBJ whole genome shotgun (WGS) entry which is preliminary data.</text>
</comment>
<evidence type="ECO:0000313" key="2">
    <source>
        <dbReference type="EMBL" id="KAJ1211305.1"/>
    </source>
</evidence>
<dbReference type="EMBL" id="JANPWB010000002">
    <property type="protein sequence ID" value="KAJ1211305.1"/>
    <property type="molecule type" value="Genomic_DNA"/>
</dbReference>
<evidence type="ECO:0000313" key="3">
    <source>
        <dbReference type="Proteomes" id="UP001066276"/>
    </source>
</evidence>
<dbReference type="Proteomes" id="UP001066276">
    <property type="component" value="Chromosome 1_2"/>
</dbReference>
<name>A0AAV7WGA3_PLEWA</name>
<protein>
    <submittedName>
        <fullName evidence="2">Uncharacterized protein</fullName>
    </submittedName>
</protein>
<proteinExistence type="predicted"/>
<reference evidence="2" key="1">
    <citation type="journal article" date="2022" name="bioRxiv">
        <title>Sequencing and chromosome-scale assembly of the giantPleurodeles waltlgenome.</title>
        <authorList>
            <person name="Brown T."/>
            <person name="Elewa A."/>
            <person name="Iarovenko S."/>
            <person name="Subramanian E."/>
            <person name="Araus A.J."/>
            <person name="Petzold A."/>
            <person name="Susuki M."/>
            <person name="Suzuki K.-i.T."/>
            <person name="Hayashi T."/>
            <person name="Toyoda A."/>
            <person name="Oliveira C."/>
            <person name="Osipova E."/>
            <person name="Leigh N.D."/>
            <person name="Simon A."/>
            <person name="Yun M.H."/>
        </authorList>
    </citation>
    <scope>NUCLEOTIDE SEQUENCE</scope>
    <source>
        <strain evidence="2">20211129_DDA</strain>
        <tissue evidence="2">Liver</tissue>
    </source>
</reference>
<organism evidence="2 3">
    <name type="scientific">Pleurodeles waltl</name>
    <name type="common">Iberian ribbed newt</name>
    <dbReference type="NCBI Taxonomy" id="8319"/>
    <lineage>
        <taxon>Eukaryota</taxon>
        <taxon>Metazoa</taxon>
        <taxon>Chordata</taxon>
        <taxon>Craniata</taxon>
        <taxon>Vertebrata</taxon>
        <taxon>Euteleostomi</taxon>
        <taxon>Amphibia</taxon>
        <taxon>Batrachia</taxon>
        <taxon>Caudata</taxon>
        <taxon>Salamandroidea</taxon>
        <taxon>Salamandridae</taxon>
        <taxon>Pleurodelinae</taxon>
        <taxon>Pleurodeles</taxon>
    </lineage>
</organism>